<accession>A0A5B7DED5</accession>
<gene>
    <name evidence="2" type="ORF">E2C01_012627</name>
</gene>
<evidence type="ECO:0000256" key="1">
    <source>
        <dbReference type="SAM" id="MobiDB-lite"/>
    </source>
</evidence>
<proteinExistence type="predicted"/>
<evidence type="ECO:0000313" key="2">
    <source>
        <dbReference type="EMBL" id="MPC19700.1"/>
    </source>
</evidence>
<organism evidence="2 3">
    <name type="scientific">Portunus trituberculatus</name>
    <name type="common">Swimming crab</name>
    <name type="synonym">Neptunus trituberculatus</name>
    <dbReference type="NCBI Taxonomy" id="210409"/>
    <lineage>
        <taxon>Eukaryota</taxon>
        <taxon>Metazoa</taxon>
        <taxon>Ecdysozoa</taxon>
        <taxon>Arthropoda</taxon>
        <taxon>Crustacea</taxon>
        <taxon>Multicrustacea</taxon>
        <taxon>Malacostraca</taxon>
        <taxon>Eumalacostraca</taxon>
        <taxon>Eucarida</taxon>
        <taxon>Decapoda</taxon>
        <taxon>Pleocyemata</taxon>
        <taxon>Brachyura</taxon>
        <taxon>Eubrachyura</taxon>
        <taxon>Portunoidea</taxon>
        <taxon>Portunidae</taxon>
        <taxon>Portuninae</taxon>
        <taxon>Portunus</taxon>
    </lineage>
</organism>
<feature type="region of interest" description="Disordered" evidence="1">
    <location>
        <begin position="1"/>
        <end position="52"/>
    </location>
</feature>
<keyword evidence="3" id="KW-1185">Reference proteome</keyword>
<reference evidence="2 3" key="1">
    <citation type="submission" date="2019-05" db="EMBL/GenBank/DDBJ databases">
        <title>Another draft genome of Portunus trituberculatus and its Hox gene families provides insights of decapod evolution.</title>
        <authorList>
            <person name="Jeong J.-H."/>
            <person name="Song I."/>
            <person name="Kim S."/>
            <person name="Choi T."/>
            <person name="Kim D."/>
            <person name="Ryu S."/>
            <person name="Kim W."/>
        </authorList>
    </citation>
    <scope>NUCLEOTIDE SEQUENCE [LARGE SCALE GENOMIC DNA]</scope>
    <source>
        <tissue evidence="2">Muscle</tissue>
    </source>
</reference>
<dbReference type="Proteomes" id="UP000324222">
    <property type="component" value="Unassembled WGS sequence"/>
</dbReference>
<dbReference type="EMBL" id="VSRR010000795">
    <property type="protein sequence ID" value="MPC19700.1"/>
    <property type="molecule type" value="Genomic_DNA"/>
</dbReference>
<dbReference type="AlphaFoldDB" id="A0A5B7DED5"/>
<protein>
    <submittedName>
        <fullName evidence="2">Uncharacterized protein</fullName>
    </submittedName>
</protein>
<comment type="caution">
    <text evidence="2">The sequence shown here is derived from an EMBL/GenBank/DDBJ whole genome shotgun (WGS) entry which is preliminary data.</text>
</comment>
<sequence length="148" mass="16045">MSECSEPAGQGRPYTSSEPGEVSCCGGRTQSTHMWYTPAPDDDAINPPQSPLPPSIAGSARYVGGTSFQRKPAEFGGQVALEAYPAQFELLAQGQGWGDQEKALQLVASLRWPALEILAHMTASQRSTYTTVAEALRRHFRSVFQAEE</sequence>
<name>A0A5B7DED5_PORTR</name>
<evidence type="ECO:0000313" key="3">
    <source>
        <dbReference type="Proteomes" id="UP000324222"/>
    </source>
</evidence>